<dbReference type="Gene3D" id="3.40.630.30">
    <property type="match status" value="1"/>
</dbReference>
<dbReference type="GO" id="GO:0016746">
    <property type="term" value="F:acyltransferase activity"/>
    <property type="evidence" value="ECO:0007669"/>
    <property type="project" value="UniProtKB-KW"/>
</dbReference>
<gene>
    <name evidence="2" type="ORF">ACFSKU_04380</name>
</gene>
<dbReference type="Proteomes" id="UP001597369">
    <property type="component" value="Unassembled WGS sequence"/>
</dbReference>
<keyword evidence="2" id="KW-0012">Acyltransferase</keyword>
<evidence type="ECO:0000313" key="3">
    <source>
        <dbReference type="Proteomes" id="UP001597369"/>
    </source>
</evidence>
<dbReference type="InterPro" id="IPR000182">
    <property type="entry name" value="GNAT_dom"/>
</dbReference>
<accession>A0ABW4WTL8</accession>
<comment type="caution">
    <text evidence="2">The sequence shown here is derived from an EMBL/GenBank/DDBJ whole genome shotgun (WGS) entry which is preliminary data.</text>
</comment>
<dbReference type="EMBL" id="JBHUHV010000017">
    <property type="protein sequence ID" value="MFD2066107.1"/>
    <property type="molecule type" value="Genomic_DNA"/>
</dbReference>
<dbReference type="RefSeq" id="WP_229961374.1">
    <property type="nucleotide sequence ID" value="NZ_JAJJWI010000012.1"/>
</dbReference>
<keyword evidence="2" id="KW-0808">Transferase</keyword>
<evidence type="ECO:0000259" key="1">
    <source>
        <dbReference type="Pfam" id="PF13302"/>
    </source>
</evidence>
<organism evidence="2 3">
    <name type="scientific">Pontibacter silvestris</name>
    <dbReference type="NCBI Taxonomy" id="2305183"/>
    <lineage>
        <taxon>Bacteria</taxon>
        <taxon>Pseudomonadati</taxon>
        <taxon>Bacteroidota</taxon>
        <taxon>Cytophagia</taxon>
        <taxon>Cytophagales</taxon>
        <taxon>Hymenobacteraceae</taxon>
        <taxon>Pontibacter</taxon>
    </lineage>
</organism>
<evidence type="ECO:0000313" key="2">
    <source>
        <dbReference type="EMBL" id="MFD2066107.1"/>
    </source>
</evidence>
<feature type="domain" description="N-acetyltransferase" evidence="1">
    <location>
        <begin position="14"/>
        <end position="101"/>
    </location>
</feature>
<sequence>MQVMQLQTEWNNHQVFDFGVWLKSIYSYIEDVALKNFAHRVPKAEIGVCFTCWPNTRAYAQEALLAVVDFAFNMLSLNKVYLRSTLFNKLYGKLAEDCGFVQEGILRSDYCGADSDELLYLIYYAMTRMDFEQMKQRKAETQATAVAKQ</sequence>
<reference evidence="3" key="1">
    <citation type="journal article" date="2019" name="Int. J. Syst. Evol. Microbiol.">
        <title>The Global Catalogue of Microorganisms (GCM) 10K type strain sequencing project: providing services to taxonomists for standard genome sequencing and annotation.</title>
        <authorList>
            <consortium name="The Broad Institute Genomics Platform"/>
            <consortium name="The Broad Institute Genome Sequencing Center for Infectious Disease"/>
            <person name="Wu L."/>
            <person name="Ma J."/>
        </authorList>
    </citation>
    <scope>NUCLEOTIDE SEQUENCE [LARGE SCALE GENOMIC DNA]</scope>
    <source>
        <strain evidence="3">JCM 16545</strain>
    </source>
</reference>
<name>A0ABW4WTL8_9BACT</name>
<dbReference type="EC" id="2.3.-.-" evidence="2"/>
<proteinExistence type="predicted"/>
<dbReference type="Pfam" id="PF13302">
    <property type="entry name" value="Acetyltransf_3"/>
    <property type="match status" value="1"/>
</dbReference>
<dbReference type="SUPFAM" id="SSF55729">
    <property type="entry name" value="Acyl-CoA N-acyltransferases (Nat)"/>
    <property type="match status" value="1"/>
</dbReference>
<keyword evidence="3" id="KW-1185">Reference proteome</keyword>
<dbReference type="InterPro" id="IPR016181">
    <property type="entry name" value="Acyl_CoA_acyltransferase"/>
</dbReference>
<protein>
    <submittedName>
        <fullName evidence="2">GNAT family N-acetyltransferase</fullName>
        <ecNumber evidence="2">2.3.-.-</ecNumber>
    </submittedName>
</protein>